<evidence type="ECO:0000313" key="1">
    <source>
        <dbReference type="EMBL" id="KZN38769.1"/>
    </source>
</evidence>
<keyword evidence="2" id="KW-1185">Reference proteome</keyword>
<accession>A0A166WX22</accession>
<sequence>MIKSWLKLLVILATLLILTTQVGCSLHLISEYDRASQRNMLSLMKKIDGFYLHMSNVAPDKRQFSHYVSGYTNIEVEINALLQRQKVRELNELTVKQVEILLELWQQGRLAHKSKDSISDFIIKRRRSEYQRVMLAMIRGEESKAQ</sequence>
<comment type="caution">
    <text evidence="1">The sequence shown here is derived from an EMBL/GenBank/DDBJ whole genome shotgun (WGS) entry which is preliminary data.</text>
</comment>
<dbReference type="AlphaFoldDB" id="A0A166WX22"/>
<dbReference type="EMBL" id="AUYB01000101">
    <property type="protein sequence ID" value="KZN38769.1"/>
    <property type="molecule type" value="Genomic_DNA"/>
</dbReference>
<reference evidence="1 2" key="1">
    <citation type="submission" date="2013-07" db="EMBL/GenBank/DDBJ databases">
        <title>Comparative Genomic and Metabolomic Analysis of Twelve Strains of Pseudoalteromonas luteoviolacea.</title>
        <authorList>
            <person name="Vynne N.G."/>
            <person name="Mansson M."/>
            <person name="Gram L."/>
        </authorList>
    </citation>
    <scope>NUCLEOTIDE SEQUENCE [LARGE SCALE GENOMIC DNA]</scope>
    <source>
        <strain evidence="1 2">DSM 6061</strain>
    </source>
</reference>
<organism evidence="1 2">
    <name type="scientific">Pseudoalteromonas luteoviolacea DSM 6061</name>
    <dbReference type="NCBI Taxonomy" id="1365250"/>
    <lineage>
        <taxon>Bacteria</taxon>
        <taxon>Pseudomonadati</taxon>
        <taxon>Pseudomonadota</taxon>
        <taxon>Gammaproteobacteria</taxon>
        <taxon>Alteromonadales</taxon>
        <taxon>Pseudoalteromonadaceae</taxon>
        <taxon>Pseudoalteromonas</taxon>
    </lineage>
</organism>
<name>A0A166WX22_9GAMM</name>
<dbReference type="RefSeq" id="WP_063365267.1">
    <property type="nucleotide sequence ID" value="NZ_AQHB01000035.1"/>
</dbReference>
<gene>
    <name evidence="1" type="ORF">N475_15335</name>
</gene>
<proteinExistence type="predicted"/>
<protein>
    <submittedName>
        <fullName evidence="1">Uncharacterized protein</fullName>
    </submittedName>
</protein>
<dbReference type="PATRIC" id="fig|1365250.3.peg.2298"/>
<evidence type="ECO:0000313" key="2">
    <source>
        <dbReference type="Proteomes" id="UP000076643"/>
    </source>
</evidence>
<dbReference type="Proteomes" id="UP000076643">
    <property type="component" value="Unassembled WGS sequence"/>
</dbReference>